<evidence type="ECO:0000313" key="2">
    <source>
        <dbReference type="EMBL" id="SHH33431.1"/>
    </source>
</evidence>
<sequence length="148" mass="16354">MRMTKRTNLAMRVLMFCAVNKGRLVTKTEISDICHTSENHLAQVINELGRLGYLATHRGRNGGVELGLPATEISIGEIFRFMEGPDPENDCFADTDGSCPLVEACRLKEALKDAAEAFFARLDDLTLDSLVCKNRALQKILLPDPCLS</sequence>
<protein>
    <submittedName>
        <fullName evidence="2">Transcriptional regulator, BadM/Rrf2 family</fullName>
    </submittedName>
</protein>
<dbReference type="PROSITE" id="PS51197">
    <property type="entry name" value="HTH_RRF2_2"/>
    <property type="match status" value="1"/>
</dbReference>
<dbReference type="GO" id="GO:0003700">
    <property type="term" value="F:DNA-binding transcription factor activity"/>
    <property type="evidence" value="ECO:0007669"/>
    <property type="project" value="TreeGrafter"/>
</dbReference>
<dbReference type="NCBIfam" id="TIGR00738">
    <property type="entry name" value="rrf2_super"/>
    <property type="match status" value="1"/>
</dbReference>
<gene>
    <name evidence="2" type="ORF">SAMN04488044_2386</name>
</gene>
<dbReference type="AlphaFoldDB" id="A0A1M5S4K7"/>
<dbReference type="GO" id="GO:0005829">
    <property type="term" value="C:cytosol"/>
    <property type="evidence" value="ECO:0007669"/>
    <property type="project" value="TreeGrafter"/>
</dbReference>
<dbReference type="InterPro" id="IPR000944">
    <property type="entry name" value="Tscrpt_reg_Rrf2"/>
</dbReference>
<dbReference type="SUPFAM" id="SSF46785">
    <property type="entry name" value="Winged helix' DNA-binding domain"/>
    <property type="match status" value="1"/>
</dbReference>
<proteinExistence type="predicted"/>
<reference evidence="3" key="1">
    <citation type="submission" date="2016-11" db="EMBL/GenBank/DDBJ databases">
        <authorList>
            <person name="Varghese N."/>
            <person name="Submissions S."/>
        </authorList>
    </citation>
    <scope>NUCLEOTIDE SEQUENCE [LARGE SCALE GENOMIC DNA]</scope>
    <source>
        <strain evidence="3">DSM 28223</strain>
    </source>
</reference>
<dbReference type="EMBL" id="FQWM01000004">
    <property type="protein sequence ID" value="SHH33431.1"/>
    <property type="molecule type" value="Genomic_DNA"/>
</dbReference>
<keyword evidence="1" id="KW-0238">DNA-binding</keyword>
<dbReference type="InterPro" id="IPR036390">
    <property type="entry name" value="WH_DNA-bd_sf"/>
</dbReference>
<dbReference type="PANTHER" id="PTHR33221">
    <property type="entry name" value="WINGED HELIX-TURN-HELIX TRANSCRIPTIONAL REGULATOR, RRF2 FAMILY"/>
    <property type="match status" value="1"/>
</dbReference>
<dbReference type="InterPro" id="IPR030489">
    <property type="entry name" value="TR_Rrf2-type_CS"/>
</dbReference>
<accession>A0A1M5S4K7</accession>
<dbReference type="Proteomes" id="UP000184211">
    <property type="component" value="Unassembled WGS sequence"/>
</dbReference>
<dbReference type="GO" id="GO:0003677">
    <property type="term" value="F:DNA binding"/>
    <property type="evidence" value="ECO:0007669"/>
    <property type="project" value="UniProtKB-KW"/>
</dbReference>
<dbReference type="PANTHER" id="PTHR33221:SF4">
    <property type="entry name" value="HTH-TYPE TRANSCRIPTIONAL REPRESSOR NSRR"/>
    <property type="match status" value="1"/>
</dbReference>
<dbReference type="InterPro" id="IPR036388">
    <property type="entry name" value="WH-like_DNA-bd_sf"/>
</dbReference>
<evidence type="ECO:0000256" key="1">
    <source>
        <dbReference type="ARBA" id="ARBA00023125"/>
    </source>
</evidence>
<dbReference type="Pfam" id="PF02082">
    <property type="entry name" value="Rrf2"/>
    <property type="match status" value="1"/>
</dbReference>
<dbReference type="STRING" id="870908.SAMN04488044_2386"/>
<name>A0A1M5S4K7_9RHOB</name>
<dbReference type="PROSITE" id="PS01332">
    <property type="entry name" value="HTH_RRF2_1"/>
    <property type="match status" value="1"/>
</dbReference>
<organism evidence="2 3">
    <name type="scientific">Cognatishimia maritima</name>
    <dbReference type="NCBI Taxonomy" id="870908"/>
    <lineage>
        <taxon>Bacteria</taxon>
        <taxon>Pseudomonadati</taxon>
        <taxon>Pseudomonadota</taxon>
        <taxon>Alphaproteobacteria</taxon>
        <taxon>Rhodobacterales</taxon>
        <taxon>Paracoccaceae</taxon>
        <taxon>Cognatishimia</taxon>
    </lineage>
</organism>
<dbReference type="RefSeq" id="WP_072793250.1">
    <property type="nucleotide sequence ID" value="NZ_FQWM01000004.1"/>
</dbReference>
<dbReference type="Gene3D" id="1.10.10.10">
    <property type="entry name" value="Winged helix-like DNA-binding domain superfamily/Winged helix DNA-binding domain"/>
    <property type="match status" value="1"/>
</dbReference>
<keyword evidence="3" id="KW-1185">Reference proteome</keyword>
<evidence type="ECO:0000313" key="3">
    <source>
        <dbReference type="Proteomes" id="UP000184211"/>
    </source>
</evidence>
<dbReference type="OrthoDB" id="9795923at2"/>